<feature type="domain" description="N-acetyltransferase" evidence="1">
    <location>
        <begin position="1"/>
        <end position="130"/>
    </location>
</feature>
<feature type="non-terminal residue" evidence="2">
    <location>
        <position position="1"/>
    </location>
</feature>
<sequence>ECFREDCLEGCSKRGGWRINILAAGLGQGAGVSLLGFVVYRVKPEVHALTVAKLAVPAIYRRKGYGRVLMADLVQQAKSLPEIDVVSLASLQEAITFYHSLGFKRKQAITAKDETVSLVPGQVFMERRVGSGRSGKAPAPGRKRR</sequence>
<reference evidence="2" key="1">
    <citation type="submission" date="2021-02" db="EMBL/GenBank/DDBJ databases">
        <authorList>
            <person name="Dougan E. K."/>
            <person name="Rhodes N."/>
            <person name="Thang M."/>
            <person name="Chan C."/>
        </authorList>
    </citation>
    <scope>NUCLEOTIDE SEQUENCE</scope>
</reference>
<evidence type="ECO:0000313" key="2">
    <source>
        <dbReference type="EMBL" id="CAE8581741.1"/>
    </source>
</evidence>
<dbReference type="AlphaFoldDB" id="A0A813D4V5"/>
<dbReference type="PROSITE" id="PS51186">
    <property type="entry name" value="GNAT"/>
    <property type="match status" value="1"/>
</dbReference>
<dbReference type="EMBL" id="CAJNNV010000183">
    <property type="protein sequence ID" value="CAE8581741.1"/>
    <property type="molecule type" value="Genomic_DNA"/>
</dbReference>
<dbReference type="Gene3D" id="3.40.630.30">
    <property type="match status" value="1"/>
</dbReference>
<accession>A0A813D4V5</accession>
<organism evidence="2 3">
    <name type="scientific">Polarella glacialis</name>
    <name type="common">Dinoflagellate</name>
    <dbReference type="NCBI Taxonomy" id="89957"/>
    <lineage>
        <taxon>Eukaryota</taxon>
        <taxon>Sar</taxon>
        <taxon>Alveolata</taxon>
        <taxon>Dinophyceae</taxon>
        <taxon>Suessiales</taxon>
        <taxon>Suessiaceae</taxon>
        <taxon>Polarella</taxon>
    </lineage>
</organism>
<dbReference type="OrthoDB" id="7305308at2759"/>
<dbReference type="Pfam" id="PF13508">
    <property type="entry name" value="Acetyltransf_7"/>
    <property type="match status" value="1"/>
</dbReference>
<name>A0A813D4V5_POLGL</name>
<evidence type="ECO:0000259" key="1">
    <source>
        <dbReference type="PROSITE" id="PS51186"/>
    </source>
</evidence>
<dbReference type="InterPro" id="IPR000182">
    <property type="entry name" value="GNAT_dom"/>
</dbReference>
<dbReference type="InterPro" id="IPR016181">
    <property type="entry name" value="Acyl_CoA_acyltransferase"/>
</dbReference>
<proteinExistence type="predicted"/>
<evidence type="ECO:0000313" key="3">
    <source>
        <dbReference type="Proteomes" id="UP000654075"/>
    </source>
</evidence>
<comment type="caution">
    <text evidence="2">The sequence shown here is derived from an EMBL/GenBank/DDBJ whole genome shotgun (WGS) entry which is preliminary data.</text>
</comment>
<protein>
    <recommendedName>
        <fullName evidence="1">N-acetyltransferase domain-containing protein</fullName>
    </recommendedName>
</protein>
<gene>
    <name evidence="2" type="ORF">PGLA1383_LOCUS754</name>
</gene>
<keyword evidence="3" id="KW-1185">Reference proteome</keyword>
<dbReference type="CDD" id="cd04301">
    <property type="entry name" value="NAT_SF"/>
    <property type="match status" value="1"/>
</dbReference>
<dbReference type="GO" id="GO:0016747">
    <property type="term" value="F:acyltransferase activity, transferring groups other than amino-acyl groups"/>
    <property type="evidence" value="ECO:0007669"/>
    <property type="project" value="InterPro"/>
</dbReference>
<dbReference type="SUPFAM" id="SSF55729">
    <property type="entry name" value="Acyl-CoA N-acyltransferases (Nat)"/>
    <property type="match status" value="1"/>
</dbReference>
<dbReference type="Proteomes" id="UP000654075">
    <property type="component" value="Unassembled WGS sequence"/>
</dbReference>